<dbReference type="PROSITE" id="PS50263">
    <property type="entry name" value="CN_HYDROLASE"/>
    <property type="match status" value="1"/>
</dbReference>
<feature type="region of interest" description="Disordered" evidence="7">
    <location>
        <begin position="1126"/>
        <end position="1174"/>
    </location>
</feature>
<sequence>MAEVNLKCILHIRHKYPSAFISVEVENPRRVGLEKLAAEADLVFYAKGWAQANGYSSMQECLETQIGVTPKAKYLCCTWGKEGAALLTKPDNAHISVPALEVPDTSLIDSIGAGDTFVAGMLFGILCHEDDWDHGRKLQFATELAGLKQAQRPINKQAALLSLSTASRAGTYFIAAYAFISKVGSALGATRGGKQDAVNPGRGGRTRGSGAVGSKLQSNRGAPRGRGRGQARGRSTASDTGAVVGKESGFGAPASSSPFAAIKNDATTASSPFGAPQASSAFGRPSPNPASIASNGFGAPSISHQPMGNSVQSGRDPRLKAPSHKRAPREQMTESTLTGGSTPVDYQERYEKLKLDRIKKRENAIKQGQMADPNQPTLLNKAITPVGTCTTMCPEFERVERIVQKMVDRAEKSLDPTTDTFEVKELKMLKRFRRSAAGYDEQLPSDIRTPNTLLQTMNYLIRHVVMGPDPLGLIHKFVWDRTRSIRNDFSVQQLTKTEDIIIAVKCLERIARFHIVSLHLLSSPDNEEQFDHHQEREQLNNTMLSLMHYYDDNRERMNFPNEPEFRAYYIVLAIHDQRPDVEDRVQKWPPEILQSPKVQVALELLAAANNYWEYQVVLDEMRSSAISQGFYDRFFSLVDSPAVSYLMGCVAEIYFNNVRQTAIRSIWKAYCRVPISQQHKNEEWTISELTRVLYFDDESQAEDFCEEQGLQLLERSDGAMYLNWGTSSIDLVDFAPSSQHSYSDKYVEAKRGGRTLAAIILGLNIKQAAARGMIDVSLLPTNDYGSPIEEDDNELFVAQESPVQQEAATLLQNPFTAAPQAVPPATSNGPFGVFQPPAAPVETTQTSTATNIFSSNAPAKPLFASASSSTPSTDTSIQKPSSPFQPSSTSTLFQNTTSTNAPKPSFSWPKSTQSPSTTSLTPAATSVEQPKAIFSWPAASQSSEGVFKAPQPVGTTTEPKPAPVFGQSIFSTEKTPSTVFPTSTTEPSKPLFLFAPTSQPLGTEPKVPETSVTKVTEPPSTKPTSPFSFQAPSFSTTSNISKTASESVFSNIPPSQKSPVTFTPTETPAITNAPAPLFSQQADVTGSANETVQASPEKSPVTSQPLFSSTLASGIDNKITANGQEERISEGVEVQSEQEQTPVEDLSEESRLPSGEAFSKSESAVEESSTSRRSWIETLRQSAMENRTPKGNKKRPLEVEALQPEEEIAAIDELHVPVERDEEVPKPKRAHRKQKKSLALASIAPLPTLPILEQVKKLTEIKRPVDDETVSSRTSQIDEDEMLLSAARIAAEQLKNGPRLLDRTKDYLYTDSIRSSTFGRSVNSDSRLSSSLSSSLSGSSPYARINGYDVALAPETPLGLGRTLSRTEQRLRLTGGKGLAYKPLQLTPEKTVQPYAVIKSPDNQSTTKSRTTSTTSSCKNRIKQRSALSTKRSGMRIATLQFGPRLGDVENNIKLADKILKLTPPNEDDGPRFDNGQPGIEDLRPDILVLPEMAFSGYNFSSLEAIRPYLEVQGKGPSALWAQRTARRLKCKVCVGYPEIYRNPEASSANGTEGNDNRNGLAASPAKMYNSLLVVDEVGQVIHNYRKRFLYYTDESWASEGEAEWSFKSLDFSTGMSDATTAVTAETVNKSIQIPTTFGICMDINPYKFEAPFNAYEFAHRVLDSQSHLVILSAAWLTNDANSIALKPAGSPDMNTFNYWLQRFWPLIEKRINYGDRQLDGFDTPTETKVILVFANRTGMEDGGPECIIPLAVYAGTSTIVTIMHKKDSPELDVKIHCWGIKGAREEGICFADIESEPEMTFVVKKISDDSD</sequence>
<evidence type="ECO:0000256" key="4">
    <source>
        <dbReference type="ARBA" id="ARBA00022777"/>
    </source>
</evidence>
<accession>A0A510NUZ4</accession>
<feature type="compositionally biased region" description="Low complexity" evidence="7">
    <location>
        <begin position="864"/>
        <end position="891"/>
    </location>
</feature>
<dbReference type="PANTHER" id="PTHR11750:SF26">
    <property type="entry name" value="PROTEIN N-TERMINAL AMIDASE"/>
    <property type="match status" value="1"/>
</dbReference>
<keyword evidence="10" id="KW-1185">Reference proteome</keyword>
<evidence type="ECO:0000256" key="5">
    <source>
        <dbReference type="ARBA" id="ARBA00023242"/>
    </source>
</evidence>
<keyword evidence="4" id="KW-0418">Kinase</keyword>
<feature type="compositionally biased region" description="Polar residues" evidence="7">
    <location>
        <begin position="302"/>
        <end position="313"/>
    </location>
</feature>
<evidence type="ECO:0000256" key="3">
    <source>
        <dbReference type="ARBA" id="ARBA00022679"/>
    </source>
</evidence>
<dbReference type="InterPro" id="IPR003010">
    <property type="entry name" value="C-N_Hydrolase"/>
</dbReference>
<proteinExistence type="inferred from homology"/>
<feature type="region of interest" description="Disordered" evidence="7">
    <location>
        <begin position="1319"/>
        <end position="1339"/>
    </location>
</feature>
<feature type="compositionally biased region" description="Polar residues" evidence="7">
    <location>
        <begin position="1160"/>
        <end position="1174"/>
    </location>
</feature>
<gene>
    <name evidence="9" type="ORF">TCE0_018f04882</name>
</gene>
<feature type="compositionally biased region" description="Polar residues" evidence="7">
    <location>
        <begin position="892"/>
        <end position="902"/>
    </location>
</feature>
<organism evidence="9 10">
    <name type="scientific">Talaromyces pinophilus</name>
    <name type="common">Penicillium pinophilum</name>
    <dbReference type="NCBI Taxonomy" id="128442"/>
    <lineage>
        <taxon>Eukaryota</taxon>
        <taxon>Fungi</taxon>
        <taxon>Dikarya</taxon>
        <taxon>Ascomycota</taxon>
        <taxon>Pezizomycotina</taxon>
        <taxon>Eurotiomycetes</taxon>
        <taxon>Eurotiomycetidae</taxon>
        <taxon>Eurotiales</taxon>
        <taxon>Trichocomaceae</taxon>
        <taxon>Talaromyces</taxon>
        <taxon>Talaromyces sect. Talaromyces</taxon>
    </lineage>
</organism>
<feature type="region of interest" description="Disordered" evidence="7">
    <location>
        <begin position="1399"/>
        <end position="1426"/>
    </location>
</feature>
<dbReference type="PANTHER" id="PTHR11750">
    <property type="entry name" value="PROTEIN N-TERMINAL AMIDASE"/>
    <property type="match status" value="1"/>
</dbReference>
<evidence type="ECO:0000313" key="10">
    <source>
        <dbReference type="Proteomes" id="UP000053095"/>
    </source>
</evidence>
<dbReference type="InterPro" id="IPR002173">
    <property type="entry name" value="Carboh/pur_kinase_PfkB_CS"/>
</dbReference>
<dbReference type="InterPro" id="IPR011611">
    <property type="entry name" value="PfkB_dom"/>
</dbReference>
<dbReference type="Pfam" id="PF00294">
    <property type="entry name" value="PfkB"/>
    <property type="match status" value="1"/>
</dbReference>
<name>A0A510NUZ4_TALPI</name>
<feature type="region of interest" description="Disordered" evidence="7">
    <location>
        <begin position="826"/>
        <end position="845"/>
    </location>
</feature>
<dbReference type="EMBL" id="DF933814">
    <property type="protein sequence ID" value="GAM36076.1"/>
    <property type="molecule type" value="Genomic_DNA"/>
</dbReference>
<evidence type="ECO:0000259" key="8">
    <source>
        <dbReference type="PROSITE" id="PS50263"/>
    </source>
</evidence>
<dbReference type="GO" id="GO:0008418">
    <property type="term" value="F:protein-N-terminal asparagine amidohydrolase activity"/>
    <property type="evidence" value="ECO:0007669"/>
    <property type="project" value="InterPro"/>
</dbReference>
<evidence type="ECO:0000313" key="9">
    <source>
        <dbReference type="EMBL" id="GAM36076.1"/>
    </source>
</evidence>
<evidence type="ECO:0000256" key="7">
    <source>
        <dbReference type="SAM" id="MobiDB-lite"/>
    </source>
</evidence>
<feature type="region of interest" description="Disordered" evidence="7">
    <location>
        <begin position="1045"/>
        <end position="1108"/>
    </location>
</feature>
<dbReference type="SUPFAM" id="SSF53613">
    <property type="entry name" value="Ribokinase-like"/>
    <property type="match status" value="1"/>
</dbReference>
<reference evidence="10" key="1">
    <citation type="journal article" date="2015" name="Genome Announc.">
        <title>Draft genome sequence of Talaromyces cellulolyticus strain Y-94, a source of lignocellulosic biomass-degrading enzymes.</title>
        <authorList>
            <person name="Fujii T."/>
            <person name="Koike H."/>
            <person name="Sawayama S."/>
            <person name="Yano S."/>
            <person name="Inoue H."/>
        </authorList>
    </citation>
    <scope>NUCLEOTIDE SEQUENCE [LARGE SCALE GENOMIC DNA]</scope>
    <source>
        <strain evidence="10">Y-94</strain>
    </source>
</reference>
<feature type="region of interest" description="Disordered" evidence="7">
    <location>
        <begin position="268"/>
        <end position="343"/>
    </location>
</feature>
<evidence type="ECO:0000256" key="6">
    <source>
        <dbReference type="ARBA" id="ARBA00038443"/>
    </source>
</evidence>
<dbReference type="GO" id="GO:0016301">
    <property type="term" value="F:kinase activity"/>
    <property type="evidence" value="ECO:0007669"/>
    <property type="project" value="UniProtKB-KW"/>
</dbReference>
<dbReference type="Proteomes" id="UP000053095">
    <property type="component" value="Unassembled WGS sequence"/>
</dbReference>
<dbReference type="GO" id="GO:0005635">
    <property type="term" value="C:nuclear envelope"/>
    <property type="evidence" value="ECO:0007669"/>
    <property type="project" value="UniProtKB-SubCell"/>
</dbReference>
<dbReference type="GO" id="GO:0030163">
    <property type="term" value="P:protein catabolic process"/>
    <property type="evidence" value="ECO:0007669"/>
    <property type="project" value="TreeGrafter"/>
</dbReference>
<dbReference type="Pfam" id="PF00795">
    <property type="entry name" value="CN_hydrolase"/>
    <property type="match status" value="1"/>
</dbReference>
<keyword evidence="5" id="KW-0539">Nucleus</keyword>
<protein>
    <recommendedName>
        <fullName evidence="8">CN hydrolase domain-containing protein</fullName>
    </recommendedName>
</protein>
<dbReference type="PROSITE" id="PS00584">
    <property type="entry name" value="PFKB_KINASES_2"/>
    <property type="match status" value="1"/>
</dbReference>
<evidence type="ECO:0000256" key="2">
    <source>
        <dbReference type="ARBA" id="ARBA00022553"/>
    </source>
</evidence>
<feature type="domain" description="CN hydrolase" evidence="8">
    <location>
        <begin position="1435"/>
        <end position="1796"/>
    </location>
</feature>
<comment type="subcellular location">
    <subcellularLocation>
        <location evidence="1">Nucleus envelope</location>
    </subcellularLocation>
</comment>
<feature type="compositionally biased region" description="Gly residues" evidence="7">
    <location>
        <begin position="201"/>
        <end position="211"/>
    </location>
</feature>
<dbReference type="FunFam" id="1.25.40.990:FF:000008">
    <property type="entry name" value="Nuclear mRNA export protein SAC3"/>
    <property type="match status" value="1"/>
</dbReference>
<dbReference type="Gene3D" id="3.40.1190.20">
    <property type="match status" value="1"/>
</dbReference>
<feature type="region of interest" description="Disordered" evidence="7">
    <location>
        <begin position="863"/>
        <end position="924"/>
    </location>
</feature>
<dbReference type="InterPro" id="IPR039703">
    <property type="entry name" value="Nta1"/>
</dbReference>
<dbReference type="Gene3D" id="1.25.40.990">
    <property type="match status" value="1"/>
</dbReference>
<dbReference type="InterPro" id="IPR005062">
    <property type="entry name" value="SAC3/GANP/THP3_conserved"/>
</dbReference>
<dbReference type="Pfam" id="PF03399">
    <property type="entry name" value="SAC3_GANP"/>
    <property type="match status" value="1"/>
</dbReference>
<dbReference type="GO" id="GO:0070773">
    <property type="term" value="F:protein-N-terminal glutamine amidohydrolase activity"/>
    <property type="evidence" value="ECO:0007669"/>
    <property type="project" value="InterPro"/>
</dbReference>
<dbReference type="InterPro" id="IPR036526">
    <property type="entry name" value="C-N_Hydrolase_sf"/>
</dbReference>
<feature type="compositionally biased region" description="Low complexity" evidence="7">
    <location>
        <begin position="1321"/>
        <end position="1339"/>
    </location>
</feature>
<feature type="region of interest" description="Disordered" evidence="7">
    <location>
        <begin position="189"/>
        <end position="255"/>
    </location>
</feature>
<feature type="compositionally biased region" description="Polar residues" evidence="7">
    <location>
        <begin position="1078"/>
        <end position="1108"/>
    </location>
</feature>
<dbReference type="SUPFAM" id="SSF56317">
    <property type="entry name" value="Carbon-nitrogen hydrolase"/>
    <property type="match status" value="1"/>
</dbReference>
<feature type="compositionally biased region" description="Polar residues" evidence="7">
    <location>
        <begin position="1045"/>
        <end position="1070"/>
    </location>
</feature>
<keyword evidence="3" id="KW-0808">Transferase</keyword>
<comment type="similarity">
    <text evidence="6">Belongs to the SAC3 family.</text>
</comment>
<feature type="compositionally biased region" description="Low complexity" evidence="7">
    <location>
        <begin position="911"/>
        <end position="924"/>
    </location>
</feature>
<keyword evidence="2" id="KW-0597">Phosphoprotein</keyword>
<dbReference type="Gene3D" id="3.60.110.10">
    <property type="entry name" value="Carbon-nitrogen hydrolase"/>
    <property type="match status" value="1"/>
</dbReference>
<evidence type="ECO:0000256" key="1">
    <source>
        <dbReference type="ARBA" id="ARBA00004259"/>
    </source>
</evidence>
<feature type="compositionally biased region" description="Low complexity" evidence="7">
    <location>
        <begin position="1405"/>
        <end position="1417"/>
    </location>
</feature>
<feature type="region of interest" description="Disordered" evidence="7">
    <location>
        <begin position="996"/>
        <end position="1033"/>
    </location>
</feature>
<feature type="compositionally biased region" description="Low complexity" evidence="7">
    <location>
        <begin position="1131"/>
        <end position="1140"/>
    </location>
</feature>
<feature type="compositionally biased region" description="Low complexity" evidence="7">
    <location>
        <begin position="1012"/>
        <end position="1026"/>
    </location>
</feature>
<dbReference type="InterPro" id="IPR029056">
    <property type="entry name" value="Ribokinase-like"/>
</dbReference>